<dbReference type="InterPro" id="IPR039356">
    <property type="entry name" value="YfbR/HDDC2"/>
</dbReference>
<dbReference type="Proteomes" id="UP000281112">
    <property type="component" value="Unassembled WGS sequence"/>
</dbReference>
<evidence type="ECO:0000256" key="2">
    <source>
        <dbReference type="ARBA" id="ARBA00001936"/>
    </source>
</evidence>
<evidence type="ECO:0000256" key="1">
    <source>
        <dbReference type="ARBA" id="ARBA00001638"/>
    </source>
</evidence>
<comment type="catalytic activity">
    <reaction evidence="1">
        <text>a 2'-deoxyribonucleoside 5'-phosphate + H2O = a 2'-deoxyribonucleoside + phosphate</text>
        <dbReference type="Rhea" id="RHEA:36167"/>
        <dbReference type="ChEBI" id="CHEBI:15377"/>
        <dbReference type="ChEBI" id="CHEBI:18274"/>
        <dbReference type="ChEBI" id="CHEBI:43474"/>
        <dbReference type="ChEBI" id="CHEBI:65317"/>
        <dbReference type="EC" id="3.1.3.89"/>
    </reaction>
</comment>
<evidence type="ECO:0000256" key="7">
    <source>
        <dbReference type="ARBA" id="ARBA00022801"/>
    </source>
</evidence>
<dbReference type="Pfam" id="PF13023">
    <property type="entry name" value="HD_3"/>
    <property type="match status" value="1"/>
</dbReference>
<comment type="subunit">
    <text evidence="4">Homodimer.</text>
</comment>
<comment type="cofactor">
    <cofactor evidence="2">
        <name>Mn(2+)</name>
        <dbReference type="ChEBI" id="CHEBI:29035"/>
    </cofactor>
</comment>
<dbReference type="PANTHER" id="PTHR11845">
    <property type="entry name" value="5'-DEOXYNUCLEOTIDASE HDDC2"/>
    <property type="match status" value="1"/>
</dbReference>
<gene>
    <name evidence="9" type="ORF">EES38_10455</name>
</gene>
<evidence type="ECO:0000256" key="3">
    <source>
        <dbReference type="ARBA" id="ARBA00001941"/>
    </source>
</evidence>
<dbReference type="EC" id="3.1.3.89" evidence="5"/>
<dbReference type="InterPro" id="IPR006674">
    <property type="entry name" value="HD_domain"/>
</dbReference>
<sequence>MSTRLESQLNLIIEIDKLKSVLRKSKVKSAEGRAENSAEHSWQVALMALILAEHADFEVDIARVVKMLLIHDVVEIDAGDVLVYDIAARKAQEEKEQQAAKRIFGLLPEDQAQQFEALWHEFEAAESNDAKFAKALDRLAPIMLNYHNEGKSWQENGVRKEQVLSINARIGYASDSLWQYTKELIENAAFKGWLQ</sequence>
<evidence type="ECO:0000256" key="5">
    <source>
        <dbReference type="ARBA" id="ARBA00012964"/>
    </source>
</evidence>
<dbReference type="GO" id="GO:0002953">
    <property type="term" value="F:5'-deoxynucleotidase activity"/>
    <property type="evidence" value="ECO:0007669"/>
    <property type="project" value="UniProtKB-EC"/>
</dbReference>
<proteinExistence type="predicted"/>
<organism evidence="9 10">
    <name type="scientific">Vibrio viridaestus</name>
    <dbReference type="NCBI Taxonomy" id="2487322"/>
    <lineage>
        <taxon>Bacteria</taxon>
        <taxon>Pseudomonadati</taxon>
        <taxon>Pseudomonadota</taxon>
        <taxon>Gammaproteobacteria</taxon>
        <taxon>Vibrionales</taxon>
        <taxon>Vibrionaceae</taxon>
        <taxon>Vibrio</taxon>
    </lineage>
</organism>
<dbReference type="SMART" id="SM00471">
    <property type="entry name" value="HDc"/>
    <property type="match status" value="1"/>
</dbReference>
<dbReference type="InterPro" id="IPR003607">
    <property type="entry name" value="HD/PDEase_dom"/>
</dbReference>
<dbReference type="PANTHER" id="PTHR11845:SF13">
    <property type="entry name" value="5'-DEOXYNUCLEOTIDASE HDDC2"/>
    <property type="match status" value="1"/>
</dbReference>
<feature type="domain" description="HD/PDEase" evidence="8">
    <location>
        <begin position="33"/>
        <end position="151"/>
    </location>
</feature>
<dbReference type="OrthoDB" id="9796032at2"/>
<accession>A0A3N9TJB8</accession>
<dbReference type="GO" id="GO:0005737">
    <property type="term" value="C:cytoplasm"/>
    <property type="evidence" value="ECO:0007669"/>
    <property type="project" value="TreeGrafter"/>
</dbReference>
<evidence type="ECO:0000256" key="4">
    <source>
        <dbReference type="ARBA" id="ARBA00011738"/>
    </source>
</evidence>
<dbReference type="Gene3D" id="1.10.3210.10">
    <property type="entry name" value="Hypothetical protein af1432"/>
    <property type="match status" value="1"/>
</dbReference>
<dbReference type="RefSeq" id="WP_124937117.1">
    <property type="nucleotide sequence ID" value="NZ_RJVQ01000003.1"/>
</dbReference>
<dbReference type="EMBL" id="RJVQ01000003">
    <property type="protein sequence ID" value="RQW63655.1"/>
    <property type="molecule type" value="Genomic_DNA"/>
</dbReference>
<evidence type="ECO:0000259" key="8">
    <source>
        <dbReference type="SMART" id="SM00471"/>
    </source>
</evidence>
<keyword evidence="7" id="KW-0378">Hydrolase</keyword>
<dbReference type="SUPFAM" id="SSF109604">
    <property type="entry name" value="HD-domain/PDEase-like"/>
    <property type="match status" value="1"/>
</dbReference>
<evidence type="ECO:0000313" key="9">
    <source>
        <dbReference type="EMBL" id="RQW63655.1"/>
    </source>
</evidence>
<name>A0A3N9TJB8_9VIBR</name>
<dbReference type="AlphaFoldDB" id="A0A3N9TJB8"/>
<evidence type="ECO:0000313" key="10">
    <source>
        <dbReference type="Proteomes" id="UP000281112"/>
    </source>
</evidence>
<evidence type="ECO:0000256" key="6">
    <source>
        <dbReference type="ARBA" id="ARBA00022723"/>
    </source>
</evidence>
<comment type="cofactor">
    <cofactor evidence="3">
        <name>Co(2+)</name>
        <dbReference type="ChEBI" id="CHEBI:48828"/>
    </cofactor>
</comment>
<comment type="caution">
    <text evidence="9">The sequence shown here is derived from an EMBL/GenBank/DDBJ whole genome shotgun (WGS) entry which is preliminary data.</text>
</comment>
<protein>
    <recommendedName>
        <fullName evidence="5">5'-deoxynucleotidase</fullName>
        <ecNumber evidence="5">3.1.3.89</ecNumber>
    </recommendedName>
</protein>
<keyword evidence="6" id="KW-0479">Metal-binding</keyword>
<reference evidence="9 10" key="1">
    <citation type="submission" date="2018-11" db="EMBL/GenBank/DDBJ databases">
        <title>Vibrio LJC006 sp. nov., isolated from seawater during the bloom of the enteromorpha.</title>
        <authorList>
            <person name="Liang J."/>
        </authorList>
    </citation>
    <scope>NUCLEOTIDE SEQUENCE [LARGE SCALE GENOMIC DNA]</scope>
    <source>
        <strain evidence="9 10">LJC006</strain>
    </source>
</reference>
<keyword evidence="10" id="KW-1185">Reference proteome</keyword>
<dbReference type="GO" id="GO:0046872">
    <property type="term" value="F:metal ion binding"/>
    <property type="evidence" value="ECO:0007669"/>
    <property type="project" value="UniProtKB-KW"/>
</dbReference>